<keyword evidence="1" id="KW-0472">Membrane</keyword>
<reference evidence="3 4" key="1">
    <citation type="journal article" date="2017" name="BMC Genomics">
        <title>Genomic analysis of methanogenic archaea reveals a shift towards energy conservation.</title>
        <authorList>
            <person name="Gilmore S.P."/>
            <person name="Henske J.K."/>
            <person name="Sexton J.A."/>
            <person name="Solomon K.V."/>
            <person name="Seppala S."/>
            <person name="Yoo J.I."/>
            <person name="Huyett L.M."/>
            <person name="Pressman A."/>
            <person name="Cogan J.Z."/>
            <person name="Kivenson V."/>
            <person name="Peng X."/>
            <person name="Tan Y."/>
            <person name="Valentine D.L."/>
            <person name="O'Malley M.A."/>
        </authorList>
    </citation>
    <scope>NUCLEOTIDE SEQUENCE [LARGE SCALE GENOMIC DNA]</scope>
    <source>
        <strain evidence="3 4">M.o.H.</strain>
    </source>
</reference>
<organism evidence="3 4">
    <name type="scientific">Methanobacterium bryantii</name>
    <dbReference type="NCBI Taxonomy" id="2161"/>
    <lineage>
        <taxon>Archaea</taxon>
        <taxon>Methanobacteriati</taxon>
        <taxon>Methanobacteriota</taxon>
        <taxon>Methanomada group</taxon>
        <taxon>Methanobacteria</taxon>
        <taxon>Methanobacteriales</taxon>
        <taxon>Methanobacteriaceae</taxon>
        <taxon>Methanobacterium</taxon>
    </lineage>
</organism>
<feature type="transmembrane region" description="Helical" evidence="1">
    <location>
        <begin position="115"/>
        <end position="133"/>
    </location>
</feature>
<dbReference type="EMBL" id="LMVM01000023">
    <property type="protein sequence ID" value="PAV04337.1"/>
    <property type="molecule type" value="Genomic_DNA"/>
</dbReference>
<dbReference type="Pfam" id="PF02517">
    <property type="entry name" value="Rce1-like"/>
    <property type="match status" value="1"/>
</dbReference>
<accession>A0A2A2H4P5</accession>
<feature type="transmembrane region" description="Helical" evidence="1">
    <location>
        <begin position="48"/>
        <end position="70"/>
    </location>
</feature>
<dbReference type="RefSeq" id="WP_069584448.1">
    <property type="nucleotide sequence ID" value="NZ_LMVM01000023.1"/>
</dbReference>
<keyword evidence="1" id="KW-0812">Transmembrane</keyword>
<dbReference type="GO" id="GO:0080120">
    <property type="term" value="P:CAAX-box protein maturation"/>
    <property type="evidence" value="ECO:0007669"/>
    <property type="project" value="UniProtKB-ARBA"/>
</dbReference>
<feature type="transmembrane region" description="Helical" evidence="1">
    <location>
        <begin position="90"/>
        <end position="109"/>
    </location>
</feature>
<evidence type="ECO:0000259" key="2">
    <source>
        <dbReference type="Pfam" id="PF02517"/>
    </source>
</evidence>
<dbReference type="InterPro" id="IPR003675">
    <property type="entry name" value="Rce1/LyrA-like_dom"/>
</dbReference>
<dbReference type="Proteomes" id="UP000217784">
    <property type="component" value="Unassembled WGS sequence"/>
</dbReference>
<feature type="domain" description="CAAX prenyl protease 2/Lysostaphin resistance protein A-like" evidence="2">
    <location>
        <begin position="115"/>
        <end position="224"/>
    </location>
</feature>
<feature type="transmembrane region" description="Helical" evidence="1">
    <location>
        <begin position="20"/>
        <end position="42"/>
    </location>
</feature>
<feature type="transmembrane region" description="Helical" evidence="1">
    <location>
        <begin position="153"/>
        <end position="176"/>
    </location>
</feature>
<sequence length="226" mass="25692">METLKKSHEYKPFIKLLGKIIIILIIIQLLRAFVMDSLWYVIKPGENIVLFQILNGISFLIVGILLLVLFKPSLNDLSLNLDDVRKRTKIIYFAGMIALPVFIVLPVVLGAELDIILLSFIFGLIVPAFEELLFRGYLWNNMQNSLKGKHSGLITWITITILFGLWHIGYIDVFLIHPKEFALVPLLIGKIEVGLILGAVVGFIRLKTNKVYGSFLFHGFWNIFAP</sequence>
<evidence type="ECO:0000313" key="4">
    <source>
        <dbReference type="Proteomes" id="UP000217784"/>
    </source>
</evidence>
<keyword evidence="4" id="KW-1185">Reference proteome</keyword>
<protein>
    <submittedName>
        <fullName evidence="3">Abortive infection protein</fullName>
    </submittedName>
</protein>
<comment type="caution">
    <text evidence="3">The sequence shown here is derived from an EMBL/GenBank/DDBJ whole genome shotgun (WGS) entry which is preliminary data.</text>
</comment>
<dbReference type="GO" id="GO:0004175">
    <property type="term" value="F:endopeptidase activity"/>
    <property type="evidence" value="ECO:0007669"/>
    <property type="project" value="UniProtKB-ARBA"/>
</dbReference>
<proteinExistence type="predicted"/>
<gene>
    <name evidence="3" type="ORF">ASJ80_05685</name>
</gene>
<dbReference type="AlphaFoldDB" id="A0A2A2H4P5"/>
<evidence type="ECO:0000256" key="1">
    <source>
        <dbReference type="SAM" id="Phobius"/>
    </source>
</evidence>
<keyword evidence="1" id="KW-1133">Transmembrane helix</keyword>
<evidence type="ECO:0000313" key="3">
    <source>
        <dbReference type="EMBL" id="PAV04337.1"/>
    </source>
</evidence>
<dbReference type="OrthoDB" id="71360at2157"/>
<name>A0A2A2H4P5_METBR</name>
<feature type="transmembrane region" description="Helical" evidence="1">
    <location>
        <begin position="182"/>
        <end position="204"/>
    </location>
</feature>